<dbReference type="PANTHER" id="PTHR43782">
    <property type="entry name" value="ARGINASE"/>
    <property type="match status" value="1"/>
</dbReference>
<keyword evidence="2" id="KW-0378">Hydrolase</keyword>
<evidence type="ECO:0000313" key="4">
    <source>
        <dbReference type="EMBL" id="QHS84501.1"/>
    </source>
</evidence>
<protein>
    <recommendedName>
        <fullName evidence="5">Arginase</fullName>
    </recommendedName>
</protein>
<evidence type="ECO:0008006" key="5">
    <source>
        <dbReference type="Google" id="ProtNLM"/>
    </source>
</evidence>
<dbReference type="PRINTS" id="PR00116">
    <property type="entry name" value="ARGINASE"/>
</dbReference>
<dbReference type="InterPro" id="IPR006035">
    <property type="entry name" value="Ureohydrolase"/>
</dbReference>
<dbReference type="PROSITE" id="PS51409">
    <property type="entry name" value="ARGINASE_2"/>
    <property type="match status" value="1"/>
</dbReference>
<dbReference type="GO" id="GO:0004053">
    <property type="term" value="F:arginase activity"/>
    <property type="evidence" value="ECO:0007669"/>
    <property type="project" value="TreeGrafter"/>
</dbReference>
<dbReference type="PANTHER" id="PTHR43782:SF3">
    <property type="entry name" value="ARGINASE"/>
    <property type="match status" value="1"/>
</dbReference>
<sequence>MHFINTIVLGLVVNTIKIPFDNGANIKGSSKAPEKIFEKLHFLNIENDYTINANKHMISVFGDGFLKCWNTLNSNKFPITIGGDHTVAISSIYASNEFTRMNRQTLGVLWCDAHADFNTMETSESKNIHGMPVAILCGDTLPILSNGQSLDYYQFGFYGLRDLDSLEFYRFQENNMKIIDSDTEFDAWVNLFDKIHISFDIDCLDPTVFSSVNTPVKNGKSVSDLKNIFKKVKNTGKLMSMDIVEYNPEIDDNIDVIIDILKTLF</sequence>
<proteinExistence type="predicted"/>
<dbReference type="Gene3D" id="3.40.800.10">
    <property type="entry name" value="Ureohydrolase domain"/>
    <property type="match status" value="1"/>
</dbReference>
<keyword evidence="1" id="KW-0479">Metal-binding</keyword>
<evidence type="ECO:0000256" key="3">
    <source>
        <dbReference type="ARBA" id="ARBA00023211"/>
    </source>
</evidence>
<reference evidence="4" key="1">
    <citation type="journal article" date="2020" name="Nature">
        <title>Giant virus diversity and host interactions through global metagenomics.</title>
        <authorList>
            <person name="Schulz F."/>
            <person name="Roux S."/>
            <person name="Paez-Espino D."/>
            <person name="Jungbluth S."/>
            <person name="Walsh D.A."/>
            <person name="Denef V.J."/>
            <person name="McMahon K.D."/>
            <person name="Konstantinidis K.T."/>
            <person name="Eloe-Fadrosh E.A."/>
            <person name="Kyrpides N.C."/>
            <person name="Woyke T."/>
        </authorList>
    </citation>
    <scope>NUCLEOTIDE SEQUENCE</scope>
    <source>
        <strain evidence="4">GVMAG-S-ERX556022-25</strain>
    </source>
</reference>
<dbReference type="SUPFAM" id="SSF52768">
    <property type="entry name" value="Arginase/deacetylase"/>
    <property type="match status" value="1"/>
</dbReference>
<evidence type="ECO:0000256" key="1">
    <source>
        <dbReference type="ARBA" id="ARBA00022723"/>
    </source>
</evidence>
<keyword evidence="3" id="KW-0464">Manganese</keyword>
<accession>A0A6C0AZ23</accession>
<dbReference type="InterPro" id="IPR023696">
    <property type="entry name" value="Ureohydrolase_dom_sf"/>
</dbReference>
<organism evidence="4">
    <name type="scientific">viral metagenome</name>
    <dbReference type="NCBI Taxonomy" id="1070528"/>
    <lineage>
        <taxon>unclassified sequences</taxon>
        <taxon>metagenomes</taxon>
        <taxon>organismal metagenomes</taxon>
    </lineage>
</organism>
<dbReference type="GO" id="GO:0030145">
    <property type="term" value="F:manganese ion binding"/>
    <property type="evidence" value="ECO:0007669"/>
    <property type="project" value="TreeGrafter"/>
</dbReference>
<evidence type="ECO:0000256" key="2">
    <source>
        <dbReference type="ARBA" id="ARBA00022801"/>
    </source>
</evidence>
<dbReference type="EMBL" id="MN738809">
    <property type="protein sequence ID" value="QHS84501.1"/>
    <property type="molecule type" value="Genomic_DNA"/>
</dbReference>
<dbReference type="AlphaFoldDB" id="A0A6C0AZ23"/>
<name>A0A6C0AZ23_9ZZZZ</name>
<dbReference type="Pfam" id="PF00491">
    <property type="entry name" value="Arginase"/>
    <property type="match status" value="1"/>
</dbReference>
<dbReference type="GO" id="GO:0005737">
    <property type="term" value="C:cytoplasm"/>
    <property type="evidence" value="ECO:0007669"/>
    <property type="project" value="TreeGrafter"/>
</dbReference>